<evidence type="ECO:0000259" key="1">
    <source>
        <dbReference type="Pfam" id="PF01507"/>
    </source>
</evidence>
<dbReference type="InterPro" id="IPR014729">
    <property type="entry name" value="Rossmann-like_a/b/a_fold"/>
</dbReference>
<reference evidence="2 3" key="1">
    <citation type="submission" date="2020-12" db="EMBL/GenBank/DDBJ databases">
        <title>Draft genome sequence of Halomonas pacifica strain CARE-V15.</title>
        <authorList>
            <person name="Vignesh N."/>
            <person name="Thabitha A."/>
            <person name="Saravanan R."/>
            <person name="Manigandan V."/>
        </authorList>
    </citation>
    <scope>NUCLEOTIDE SEQUENCE [LARGE SCALE GENOMIC DNA]</scope>
    <source>
        <strain evidence="2 3">CARE-V15</strain>
    </source>
</reference>
<dbReference type="RefSeq" id="WP_198056776.1">
    <property type="nucleotide sequence ID" value="NZ_JAEDAF010000001.1"/>
</dbReference>
<evidence type="ECO:0000313" key="2">
    <source>
        <dbReference type="EMBL" id="MBH8578747.1"/>
    </source>
</evidence>
<feature type="domain" description="Phosphoadenosine phosphosulphate reductase" evidence="1">
    <location>
        <begin position="4"/>
        <end position="99"/>
    </location>
</feature>
<protein>
    <submittedName>
        <fullName evidence="2">Phosphoadenosine phosphosulfate reductase family protein</fullName>
    </submittedName>
</protein>
<dbReference type="SUPFAM" id="SSF52402">
    <property type="entry name" value="Adenine nucleotide alpha hydrolases-like"/>
    <property type="match status" value="1"/>
</dbReference>
<dbReference type="Proteomes" id="UP000651738">
    <property type="component" value="Unassembled WGS sequence"/>
</dbReference>
<dbReference type="AlphaFoldDB" id="A0ABD4KWG5"/>
<evidence type="ECO:0000313" key="3">
    <source>
        <dbReference type="Proteomes" id="UP000651738"/>
    </source>
</evidence>
<dbReference type="Pfam" id="PF01507">
    <property type="entry name" value="PAPS_reduct"/>
    <property type="match status" value="1"/>
</dbReference>
<comment type="caution">
    <text evidence="2">The sequence shown here is derived from an EMBL/GenBank/DDBJ whole genome shotgun (WGS) entry which is preliminary data.</text>
</comment>
<dbReference type="Gene3D" id="3.40.50.620">
    <property type="entry name" value="HUPs"/>
    <property type="match status" value="1"/>
</dbReference>
<dbReference type="InterPro" id="IPR002500">
    <property type="entry name" value="PAPS_reduct_dom"/>
</dbReference>
<proteinExistence type="predicted"/>
<gene>
    <name evidence="2" type="ORF">I7V36_01455</name>
</gene>
<sequence length="291" mass="33515">MSRLFISFSGGETSAFMAQWLLQHRANHYDDIVCLFANTGQENEETLRFVQQCDEAFGLDVIWLEAEVKQGRARSGHRVVSYGTARRKGEPFEAVIQKYGISNQNWPHCTRELKLNPMLSYLASIGWEPGSFDTAIGIRADEMDRISPLCREKRLTYPLISDIEMTKPRINAWWSNQPFRLQLKGYEGNCKWCWKKSLRKHLTLLTEHPEWYDFPERMEALYASVNPKPDLPDRVFFREGRSTRDLRALACAGGFTPAHDEAQVYEDQLALDLDTSNGCSESCEIDFEEVA</sequence>
<dbReference type="EMBL" id="JAEDAF010000001">
    <property type="protein sequence ID" value="MBH8578747.1"/>
    <property type="molecule type" value="Genomic_DNA"/>
</dbReference>
<accession>A0ABD4KWG5</accession>
<name>A0ABD4KWG5_9GAMM</name>
<organism evidence="2 3">
    <name type="scientific">Bisbaumannia pacifica</name>
    <dbReference type="NCBI Taxonomy" id="77098"/>
    <lineage>
        <taxon>Bacteria</taxon>
        <taxon>Pseudomonadati</taxon>
        <taxon>Pseudomonadota</taxon>
        <taxon>Gammaproteobacteria</taxon>
        <taxon>Oceanospirillales</taxon>
        <taxon>Halomonadaceae</taxon>
        <taxon>Bisbaumannia</taxon>
    </lineage>
</organism>